<keyword evidence="4 5" id="KW-0472">Membrane</keyword>
<evidence type="ECO:0000256" key="3">
    <source>
        <dbReference type="ARBA" id="ARBA00022989"/>
    </source>
</evidence>
<evidence type="ECO:0000313" key="6">
    <source>
        <dbReference type="EMBL" id="EYC04512.1"/>
    </source>
</evidence>
<sequence>MTTHLAEYLVWQEIWRSSYRKFKTVPYLVVLCTPSWIFALFFTIYGWVMIDNEILQFCNVIFSFQPDVLNLWTRTNVLINIGVLIVYLSIFIKLKSKSQPSAYKEYRRAVRRLSVIVLLFVFSWFAGLLGSTILIALHVPPEIMPDLQINVSFFTLLCYSQNYYVCIWRSSDYREAFFEQLNILLCRKSKNHSRSIAIVDLNTTTITATGRRRSTAATRSCL</sequence>
<keyword evidence="2 5" id="KW-0812">Transmembrane</keyword>
<evidence type="ECO:0008006" key="8">
    <source>
        <dbReference type="Google" id="ProtNLM"/>
    </source>
</evidence>
<reference evidence="7" key="1">
    <citation type="journal article" date="2015" name="Nat. Genet.">
        <title>The genome and transcriptome of the zoonotic hookworm Ancylostoma ceylanicum identify infection-specific gene families.</title>
        <authorList>
            <person name="Schwarz E.M."/>
            <person name="Hu Y."/>
            <person name="Antoshechkin I."/>
            <person name="Miller M.M."/>
            <person name="Sternberg P.W."/>
            <person name="Aroian R.V."/>
        </authorList>
    </citation>
    <scope>NUCLEOTIDE SEQUENCE</scope>
    <source>
        <strain evidence="7">HY135</strain>
    </source>
</reference>
<dbReference type="GO" id="GO:0016020">
    <property type="term" value="C:membrane"/>
    <property type="evidence" value="ECO:0007669"/>
    <property type="project" value="UniProtKB-SubCell"/>
</dbReference>
<evidence type="ECO:0000256" key="1">
    <source>
        <dbReference type="ARBA" id="ARBA00004370"/>
    </source>
</evidence>
<feature type="transmembrane region" description="Helical" evidence="5">
    <location>
        <begin position="115"/>
        <end position="137"/>
    </location>
</feature>
<dbReference type="OrthoDB" id="5873055at2759"/>
<evidence type="ECO:0000256" key="4">
    <source>
        <dbReference type="ARBA" id="ARBA00023136"/>
    </source>
</evidence>
<dbReference type="SUPFAM" id="SSF81321">
    <property type="entry name" value="Family A G protein-coupled receptor-like"/>
    <property type="match status" value="1"/>
</dbReference>
<comment type="subcellular location">
    <subcellularLocation>
        <location evidence="1">Membrane</location>
    </subcellularLocation>
</comment>
<organism evidence="6 7">
    <name type="scientific">Ancylostoma ceylanicum</name>
    <dbReference type="NCBI Taxonomy" id="53326"/>
    <lineage>
        <taxon>Eukaryota</taxon>
        <taxon>Metazoa</taxon>
        <taxon>Ecdysozoa</taxon>
        <taxon>Nematoda</taxon>
        <taxon>Chromadorea</taxon>
        <taxon>Rhabditida</taxon>
        <taxon>Rhabditina</taxon>
        <taxon>Rhabditomorpha</taxon>
        <taxon>Strongyloidea</taxon>
        <taxon>Ancylostomatidae</taxon>
        <taxon>Ancylostomatinae</taxon>
        <taxon>Ancylostoma</taxon>
    </lineage>
</organism>
<dbReference type="Pfam" id="PF10320">
    <property type="entry name" value="7TM_GPCR_Srsx"/>
    <property type="match status" value="1"/>
</dbReference>
<dbReference type="InterPro" id="IPR019424">
    <property type="entry name" value="7TM_GPCR_Srsx"/>
</dbReference>
<evidence type="ECO:0000256" key="5">
    <source>
        <dbReference type="SAM" id="Phobius"/>
    </source>
</evidence>
<dbReference type="SMART" id="SM01381">
    <property type="entry name" value="7TM_GPCR_Srsx"/>
    <property type="match status" value="1"/>
</dbReference>
<dbReference type="InterPro" id="IPR000276">
    <property type="entry name" value="GPCR_Rhodpsn"/>
</dbReference>
<dbReference type="PANTHER" id="PTHR23360">
    <property type="entry name" value="G-PROTEIN COUPLED RECEPTORS FAMILY 1 PROFILE DOMAIN-CONTAINING PROTEIN-RELATED"/>
    <property type="match status" value="1"/>
</dbReference>
<accession>A0A016TPF8</accession>
<gene>
    <name evidence="6" type="primary">Acey_s0087.g2053</name>
    <name evidence="6" type="ORF">Y032_0087g2053</name>
</gene>
<feature type="transmembrane region" description="Helical" evidence="5">
    <location>
        <begin position="25"/>
        <end position="47"/>
    </location>
</feature>
<dbReference type="GO" id="GO:0004930">
    <property type="term" value="F:G protein-coupled receptor activity"/>
    <property type="evidence" value="ECO:0007669"/>
    <property type="project" value="InterPro"/>
</dbReference>
<keyword evidence="3 5" id="KW-1133">Transmembrane helix</keyword>
<dbReference type="Gene3D" id="1.20.1070.10">
    <property type="entry name" value="Rhodopsin 7-helix transmembrane proteins"/>
    <property type="match status" value="1"/>
</dbReference>
<dbReference type="Proteomes" id="UP000024635">
    <property type="component" value="Unassembled WGS sequence"/>
</dbReference>
<protein>
    <recommendedName>
        <fullName evidence="8">G-protein coupled receptors family 1 profile domain-containing protein</fullName>
    </recommendedName>
</protein>
<proteinExistence type="predicted"/>
<feature type="transmembrane region" description="Helical" evidence="5">
    <location>
        <begin position="77"/>
        <end position="94"/>
    </location>
</feature>
<dbReference type="EMBL" id="JARK01001423">
    <property type="protein sequence ID" value="EYC04512.1"/>
    <property type="molecule type" value="Genomic_DNA"/>
</dbReference>
<dbReference type="InterPro" id="IPR047130">
    <property type="entry name" value="7TM_GPCR_Srsx_nematod"/>
</dbReference>
<keyword evidence="7" id="KW-1185">Reference proteome</keyword>
<evidence type="ECO:0000256" key="2">
    <source>
        <dbReference type="ARBA" id="ARBA00022692"/>
    </source>
</evidence>
<dbReference type="PANTHER" id="PTHR23360:SF37">
    <property type="entry name" value="G-PROTEIN COUPLED RECEPTORS FAMILY 1 PROFILE DOMAIN-CONTAINING PROTEIN"/>
    <property type="match status" value="1"/>
</dbReference>
<name>A0A016TPF8_9BILA</name>
<comment type="caution">
    <text evidence="6">The sequence shown here is derived from an EMBL/GenBank/DDBJ whole genome shotgun (WGS) entry which is preliminary data.</text>
</comment>
<dbReference type="AlphaFoldDB" id="A0A016TPF8"/>
<evidence type="ECO:0000313" key="7">
    <source>
        <dbReference type="Proteomes" id="UP000024635"/>
    </source>
</evidence>